<gene>
    <name evidence="2" type="ORF">MUO14_12945</name>
</gene>
<keyword evidence="1" id="KW-0472">Membrane</keyword>
<evidence type="ECO:0000256" key="1">
    <source>
        <dbReference type="SAM" id="Phobius"/>
    </source>
</evidence>
<feature type="transmembrane region" description="Helical" evidence="1">
    <location>
        <begin position="46"/>
        <end position="62"/>
    </location>
</feature>
<feature type="transmembrane region" description="Helical" evidence="1">
    <location>
        <begin position="20"/>
        <end position="40"/>
    </location>
</feature>
<keyword evidence="1" id="KW-1133">Transmembrane helix</keyword>
<organism evidence="2 3">
    <name type="scientific">Halobacillus shinanisalinarum</name>
    <dbReference type="NCBI Taxonomy" id="2932258"/>
    <lineage>
        <taxon>Bacteria</taxon>
        <taxon>Bacillati</taxon>
        <taxon>Bacillota</taxon>
        <taxon>Bacilli</taxon>
        <taxon>Bacillales</taxon>
        <taxon>Bacillaceae</taxon>
        <taxon>Halobacillus</taxon>
    </lineage>
</organism>
<dbReference type="Proteomes" id="UP000831880">
    <property type="component" value="Chromosome"/>
</dbReference>
<accession>A0ABY4GU74</accession>
<protein>
    <submittedName>
        <fullName evidence="2">DUF5592 family protein</fullName>
    </submittedName>
</protein>
<sequence length="100" mass="11768">MHYKIPSEIGSELKINRLFYLTDLLVVLILGGVGFTLRYVVHPSFIWYYATFWIILMMTWLVRPKSNPKMRMVKALGLAVFRDRITYCSMDTEEKEKGES</sequence>
<evidence type="ECO:0000313" key="3">
    <source>
        <dbReference type="Proteomes" id="UP000831880"/>
    </source>
</evidence>
<dbReference type="Pfam" id="PF17332">
    <property type="entry name" value="DUF5592"/>
    <property type="match status" value="1"/>
</dbReference>
<dbReference type="EMBL" id="CP095074">
    <property type="protein sequence ID" value="UOQ91491.1"/>
    <property type="molecule type" value="Genomic_DNA"/>
</dbReference>
<dbReference type="InterPro" id="IPR020275">
    <property type="entry name" value="DUF5592"/>
</dbReference>
<keyword evidence="1" id="KW-0812">Transmembrane</keyword>
<reference evidence="2 3" key="1">
    <citation type="submission" date="2022-04" db="EMBL/GenBank/DDBJ databases">
        <title>Halobacillus sp. isolated from saltern.</title>
        <authorList>
            <person name="Won M."/>
            <person name="Lee C.-M."/>
            <person name="Woen H.-Y."/>
            <person name="Kwon S.-W."/>
        </authorList>
    </citation>
    <scope>NUCLEOTIDE SEQUENCE [LARGE SCALE GENOMIC DNA]</scope>
    <source>
        <strain evidence="2 3">SSTM10-2</strain>
    </source>
</reference>
<dbReference type="RefSeq" id="WP_244751104.1">
    <property type="nucleotide sequence ID" value="NZ_CP095074.1"/>
</dbReference>
<name>A0ABY4GU74_9BACI</name>
<keyword evidence="3" id="KW-1185">Reference proteome</keyword>
<evidence type="ECO:0000313" key="2">
    <source>
        <dbReference type="EMBL" id="UOQ91491.1"/>
    </source>
</evidence>
<proteinExistence type="predicted"/>